<dbReference type="EMBL" id="JACRTG010000004">
    <property type="protein sequence ID" value="MBC8586922.1"/>
    <property type="molecule type" value="Genomic_DNA"/>
</dbReference>
<gene>
    <name evidence="2" type="ORF">H8707_01535</name>
</gene>
<dbReference type="RefSeq" id="WP_262428393.1">
    <property type="nucleotide sequence ID" value="NZ_JACRTG010000004.1"/>
</dbReference>
<feature type="signal peptide" evidence="1">
    <location>
        <begin position="1"/>
        <end position="24"/>
    </location>
</feature>
<evidence type="ECO:0000313" key="2">
    <source>
        <dbReference type="EMBL" id="MBC8586922.1"/>
    </source>
</evidence>
<organism evidence="2 3">
    <name type="scientific">Paratissierella segnis</name>
    <dbReference type="NCBI Taxonomy" id="2763679"/>
    <lineage>
        <taxon>Bacteria</taxon>
        <taxon>Bacillati</taxon>
        <taxon>Bacillota</taxon>
        <taxon>Tissierellia</taxon>
        <taxon>Tissierellales</taxon>
        <taxon>Tissierellaceae</taxon>
        <taxon>Paratissierella</taxon>
    </lineage>
</organism>
<dbReference type="Proteomes" id="UP000601171">
    <property type="component" value="Unassembled WGS sequence"/>
</dbReference>
<evidence type="ECO:0000313" key="3">
    <source>
        <dbReference type="Proteomes" id="UP000601171"/>
    </source>
</evidence>
<evidence type="ECO:0000256" key="1">
    <source>
        <dbReference type="SAM" id="SignalP"/>
    </source>
</evidence>
<dbReference type="AlphaFoldDB" id="A0A926ET15"/>
<feature type="chain" id="PRO_5037318837" evidence="1">
    <location>
        <begin position="25"/>
        <end position="151"/>
    </location>
</feature>
<keyword evidence="1" id="KW-0732">Signal</keyword>
<protein>
    <submittedName>
        <fullName evidence="2">Uncharacterized protein</fullName>
    </submittedName>
</protein>
<name>A0A926ET15_9FIRM</name>
<keyword evidence="3" id="KW-1185">Reference proteome</keyword>
<proteinExistence type="predicted"/>
<accession>A0A926ET15</accession>
<sequence length="151" mass="15993">MKIKKAFITIGAAVCLLGATAVFSEPGSNEDPLISLSYLNNSIEQVKTYIDNKIANINGSTSSSNELEVVELGKGQFLIGYSGTEIILRSGKGKAVVSDLGGLSDVTAGNDIGKDLNIPSNHLIIVPRDDGRGVYVTADAIFMVRGTYDIR</sequence>
<comment type="caution">
    <text evidence="2">The sequence shown here is derived from an EMBL/GenBank/DDBJ whole genome shotgun (WGS) entry which is preliminary data.</text>
</comment>
<reference evidence="2" key="1">
    <citation type="submission" date="2020-08" db="EMBL/GenBank/DDBJ databases">
        <title>Genome public.</title>
        <authorList>
            <person name="Liu C."/>
            <person name="Sun Q."/>
        </authorList>
    </citation>
    <scope>NUCLEOTIDE SEQUENCE</scope>
    <source>
        <strain evidence="2">BX21</strain>
    </source>
</reference>